<organism evidence="6 7">
    <name type="scientific">Nocardia amikacinitolerans</name>
    <dbReference type="NCBI Taxonomy" id="756689"/>
    <lineage>
        <taxon>Bacteria</taxon>
        <taxon>Bacillati</taxon>
        <taxon>Actinomycetota</taxon>
        <taxon>Actinomycetes</taxon>
        <taxon>Mycobacteriales</taxon>
        <taxon>Nocardiaceae</taxon>
        <taxon>Nocardia</taxon>
    </lineage>
</organism>
<protein>
    <submittedName>
        <fullName evidence="6">Monoamine oxidase</fullName>
    </submittedName>
</protein>
<dbReference type="SUPFAM" id="SSF54373">
    <property type="entry name" value="FAD-linked reductases, C-terminal domain"/>
    <property type="match status" value="1"/>
</dbReference>
<reference evidence="6 7" key="1">
    <citation type="submission" date="2017-09" db="EMBL/GenBank/DDBJ databases">
        <authorList>
            <person name="Ehlers B."/>
            <person name="Leendertz F.H."/>
        </authorList>
    </citation>
    <scope>NUCLEOTIDE SEQUENCE [LARGE SCALE GENOMIC DNA]</scope>
    <source>
        <strain evidence="6 7">DSM 45537</strain>
    </source>
</reference>
<feature type="binding site" evidence="4">
    <location>
        <position position="402"/>
    </location>
    <ligand>
        <name>FAD</name>
        <dbReference type="ChEBI" id="CHEBI:57692"/>
    </ligand>
</feature>
<dbReference type="InterPro" id="IPR002937">
    <property type="entry name" value="Amino_oxidase"/>
</dbReference>
<dbReference type="EMBL" id="OBEG01000009">
    <property type="protein sequence ID" value="SNY89620.1"/>
    <property type="molecule type" value="Genomic_DNA"/>
</dbReference>
<evidence type="ECO:0000256" key="4">
    <source>
        <dbReference type="PIRSR" id="PIRSR601613-1"/>
    </source>
</evidence>
<evidence type="ECO:0000256" key="2">
    <source>
        <dbReference type="ARBA" id="ARBA00005995"/>
    </source>
</evidence>
<dbReference type="RefSeq" id="WP_097248357.1">
    <property type="nucleotide sequence ID" value="NZ_OBEG01000009.1"/>
</dbReference>
<keyword evidence="7" id="KW-1185">Reference proteome</keyword>
<proteinExistence type="inferred from homology"/>
<comment type="cofactor">
    <cofactor evidence="1">
        <name>FAD</name>
        <dbReference type="ChEBI" id="CHEBI:57692"/>
    </cofactor>
</comment>
<sequence length="440" mass="46089">MERTTVAVIGAGFAGLTAARALRAHGIDVLVLEAADRVGGRARTERSAADTPVDLGGQWIGHDHARMTALATEFGMTLFPTPSVGKALVLDGGRRVRIGPLTAAATGWALLRLELLARRGAHRRWDEVTASNWVGRIPGSRARRLLEVILSEALACDLDTVSVAALAVGVRSAGGLRVMLGTAGGAQESLLSGGAGALAEALAAELGDVVRLARPVTAITRSDDGVTLTTPTGPVHAARAIVTVPAPVAAAIRHDPRLPAERRRLQDNVRMGTIYKAIAVYDRPFWRERGLSGEIVALDGPVPASFDISPPTGPGHLCVLVPGRDARELDRLAPADRRETVLSALADHLGPAVLNPLSWHEKSWHRDPFVGGGYSGIPLPGTLDLLTDAAKPTGPIHWAGTETAPRWTGYLEGAVVSGARAADEVVASLRSTCLGVHSKS</sequence>
<comment type="similarity">
    <text evidence="2">Belongs to the flavin monoamine oxidase family.</text>
</comment>
<evidence type="ECO:0000313" key="6">
    <source>
        <dbReference type="EMBL" id="SNY89620.1"/>
    </source>
</evidence>
<dbReference type="OrthoDB" id="337830at2"/>
<name>A0A285LXH1_9NOCA</name>
<evidence type="ECO:0000259" key="5">
    <source>
        <dbReference type="Pfam" id="PF01593"/>
    </source>
</evidence>
<evidence type="ECO:0000256" key="3">
    <source>
        <dbReference type="ARBA" id="ARBA00023002"/>
    </source>
</evidence>
<dbReference type="AlphaFoldDB" id="A0A285LXH1"/>
<dbReference type="PANTHER" id="PTHR43563:SF1">
    <property type="entry name" value="AMINE OXIDASE [FLAVIN-CONTAINING] B"/>
    <property type="match status" value="1"/>
</dbReference>
<dbReference type="Gene3D" id="3.90.660.10">
    <property type="match status" value="1"/>
</dbReference>
<evidence type="ECO:0000256" key="1">
    <source>
        <dbReference type="ARBA" id="ARBA00001974"/>
    </source>
</evidence>
<dbReference type="Proteomes" id="UP000219565">
    <property type="component" value="Unassembled WGS sequence"/>
</dbReference>
<dbReference type="PRINTS" id="PR00757">
    <property type="entry name" value="AMINEOXDASEF"/>
</dbReference>
<evidence type="ECO:0000313" key="7">
    <source>
        <dbReference type="Proteomes" id="UP000219565"/>
    </source>
</evidence>
<dbReference type="Gene3D" id="3.50.50.60">
    <property type="entry name" value="FAD/NAD(P)-binding domain"/>
    <property type="match status" value="1"/>
</dbReference>
<accession>A0A285LXH1</accession>
<dbReference type="PANTHER" id="PTHR43563">
    <property type="entry name" value="AMINE OXIDASE"/>
    <property type="match status" value="1"/>
</dbReference>
<dbReference type="SUPFAM" id="SSF51905">
    <property type="entry name" value="FAD/NAD(P)-binding domain"/>
    <property type="match status" value="1"/>
</dbReference>
<dbReference type="InterPro" id="IPR036188">
    <property type="entry name" value="FAD/NAD-bd_sf"/>
</dbReference>
<feature type="domain" description="Amine oxidase" evidence="5">
    <location>
        <begin position="13"/>
        <end position="425"/>
    </location>
</feature>
<dbReference type="Pfam" id="PF01593">
    <property type="entry name" value="Amino_oxidase"/>
    <property type="match status" value="1"/>
</dbReference>
<dbReference type="InterPro" id="IPR001613">
    <property type="entry name" value="Flavin_amine_oxidase"/>
</dbReference>
<dbReference type="STRING" id="1379680.GCA_001612615_04528"/>
<dbReference type="GO" id="GO:0016491">
    <property type="term" value="F:oxidoreductase activity"/>
    <property type="evidence" value="ECO:0007669"/>
    <property type="project" value="UniProtKB-KW"/>
</dbReference>
<keyword evidence="3" id="KW-0560">Oxidoreductase</keyword>
<feature type="binding site" evidence="4">
    <location>
        <begin position="33"/>
        <end position="34"/>
    </location>
    <ligand>
        <name>FAD</name>
        <dbReference type="ChEBI" id="CHEBI:57692"/>
    </ligand>
</feature>
<dbReference type="Gene3D" id="1.10.405.10">
    <property type="entry name" value="Guanine Nucleotide Dissociation Inhibitor, domain 1"/>
    <property type="match status" value="1"/>
</dbReference>
<dbReference type="InterPro" id="IPR050703">
    <property type="entry name" value="Flavin_MAO"/>
</dbReference>
<gene>
    <name evidence="6" type="ORF">SAMN04244553_6639</name>
</gene>
<feature type="binding site" evidence="4">
    <location>
        <position position="216"/>
    </location>
    <ligand>
        <name>FAD</name>
        <dbReference type="ChEBI" id="CHEBI:57692"/>
    </ligand>
</feature>